<dbReference type="Proteomes" id="UP000789595">
    <property type="component" value="Unassembled WGS sequence"/>
</dbReference>
<dbReference type="OrthoDB" id="46564at2759"/>
<reference evidence="1" key="1">
    <citation type="submission" date="2021-11" db="EMBL/GenBank/DDBJ databases">
        <authorList>
            <consortium name="Genoscope - CEA"/>
            <person name="William W."/>
        </authorList>
    </citation>
    <scope>NUCLEOTIDE SEQUENCE</scope>
</reference>
<dbReference type="PANTHER" id="PTHR14614">
    <property type="entry name" value="HEPATOCELLULAR CARCINOMA-ASSOCIATED ANTIGEN"/>
    <property type="match status" value="1"/>
</dbReference>
<dbReference type="CDD" id="cd02440">
    <property type="entry name" value="AdoMet_MTases"/>
    <property type="match status" value="1"/>
</dbReference>
<name>A0A8J2SGM5_9STRA</name>
<accession>A0A8J2SGM5</accession>
<dbReference type="Gene3D" id="3.40.50.150">
    <property type="entry name" value="Vaccinia Virus protein VP39"/>
    <property type="match status" value="1"/>
</dbReference>
<evidence type="ECO:0000313" key="2">
    <source>
        <dbReference type="Proteomes" id="UP000789595"/>
    </source>
</evidence>
<dbReference type="PANTHER" id="PTHR14614:SF142">
    <property type="entry name" value="FAM86 N-TERMINAL DOMAIN-CONTAINING PROTEIN"/>
    <property type="match status" value="1"/>
</dbReference>
<evidence type="ECO:0000313" key="1">
    <source>
        <dbReference type="EMBL" id="CAH0367349.1"/>
    </source>
</evidence>
<dbReference type="InterPro" id="IPR019410">
    <property type="entry name" value="Methyltransf_16"/>
</dbReference>
<keyword evidence="2" id="KW-1185">Reference proteome</keyword>
<dbReference type="InterPro" id="IPR029063">
    <property type="entry name" value="SAM-dependent_MTases_sf"/>
</dbReference>
<protein>
    <recommendedName>
        <fullName evidence="3">Calmodulin-lysine N-methyltransferase</fullName>
    </recommendedName>
</protein>
<dbReference type="InterPro" id="IPR035979">
    <property type="entry name" value="RBD_domain_sf"/>
</dbReference>
<dbReference type="AlphaFoldDB" id="A0A8J2SGM5"/>
<sequence length="321" mass="33420">MAALDNDSDSELELEEKQFTIGAHAFQVHVVGELPLETLFALESKRDEISGQRAWPGSLLLAAEISARPALVADRAVVELGAGAGLCAMVAARCGARMTAATDGDDRCLDLLTRNVAANGLDGVVTVSKCFWGRDAPPVGDLVLAGDVLYKRALVEPFLDALEAALAPGGRALLCHLPRAGVSHEVVEAALRAREAAGGPALAAVRAPASAEFGDDCTADDAAAARVYELCLPAADDDADARRSRFAVRVSNLANRVDLSAVQNLFRGCGVALVYRSGPREAVVCLHDESGVGRALRLDGSVVRATAIAVTRMNTGEAGEP</sequence>
<dbReference type="EMBL" id="CAKKNE010000002">
    <property type="protein sequence ID" value="CAH0367349.1"/>
    <property type="molecule type" value="Genomic_DNA"/>
</dbReference>
<dbReference type="GO" id="GO:0003676">
    <property type="term" value="F:nucleic acid binding"/>
    <property type="evidence" value="ECO:0007669"/>
    <property type="project" value="InterPro"/>
</dbReference>
<comment type="caution">
    <text evidence="1">The sequence shown here is derived from an EMBL/GenBank/DDBJ whole genome shotgun (WGS) entry which is preliminary data.</text>
</comment>
<evidence type="ECO:0008006" key="3">
    <source>
        <dbReference type="Google" id="ProtNLM"/>
    </source>
</evidence>
<gene>
    <name evidence="1" type="ORF">PECAL_2P03640</name>
</gene>
<proteinExistence type="predicted"/>
<dbReference type="SUPFAM" id="SSF53335">
    <property type="entry name" value="S-adenosyl-L-methionine-dependent methyltransferases"/>
    <property type="match status" value="1"/>
</dbReference>
<organism evidence="1 2">
    <name type="scientific">Pelagomonas calceolata</name>
    <dbReference type="NCBI Taxonomy" id="35677"/>
    <lineage>
        <taxon>Eukaryota</taxon>
        <taxon>Sar</taxon>
        <taxon>Stramenopiles</taxon>
        <taxon>Ochrophyta</taxon>
        <taxon>Pelagophyceae</taxon>
        <taxon>Pelagomonadales</taxon>
        <taxon>Pelagomonadaceae</taxon>
        <taxon>Pelagomonas</taxon>
    </lineage>
</organism>
<dbReference type="SUPFAM" id="SSF54928">
    <property type="entry name" value="RNA-binding domain, RBD"/>
    <property type="match status" value="1"/>
</dbReference>
<dbReference type="Pfam" id="PF10294">
    <property type="entry name" value="Methyltransf_16"/>
    <property type="match status" value="1"/>
</dbReference>